<keyword evidence="3" id="KW-0813">Transport</keyword>
<comment type="caution">
    <text evidence="7">The sequence shown here is derived from an EMBL/GenBank/DDBJ whole genome shotgun (WGS) entry which is preliminary data.</text>
</comment>
<dbReference type="Pfam" id="PF17912">
    <property type="entry name" value="OB_MalK"/>
    <property type="match status" value="1"/>
</dbReference>
<dbReference type="SUPFAM" id="SSF50331">
    <property type="entry name" value="MOP-like"/>
    <property type="match status" value="1"/>
</dbReference>
<dbReference type="GO" id="GO:0008643">
    <property type="term" value="P:carbohydrate transport"/>
    <property type="evidence" value="ECO:0007669"/>
    <property type="project" value="InterPro"/>
</dbReference>
<evidence type="ECO:0000256" key="4">
    <source>
        <dbReference type="ARBA" id="ARBA00022741"/>
    </source>
</evidence>
<keyword evidence="8" id="KW-1185">Reference proteome</keyword>
<dbReference type="InterPro" id="IPR008995">
    <property type="entry name" value="Mo/tungstate-bd_C_term_dom"/>
</dbReference>
<dbReference type="PROSITE" id="PS50893">
    <property type="entry name" value="ABC_TRANSPORTER_2"/>
    <property type="match status" value="1"/>
</dbReference>
<dbReference type="PANTHER" id="PTHR43875">
    <property type="entry name" value="MALTODEXTRIN IMPORT ATP-BINDING PROTEIN MSMX"/>
    <property type="match status" value="1"/>
</dbReference>
<evidence type="ECO:0000256" key="1">
    <source>
        <dbReference type="ARBA" id="ARBA00004417"/>
    </source>
</evidence>
<evidence type="ECO:0000259" key="6">
    <source>
        <dbReference type="PROSITE" id="PS50893"/>
    </source>
</evidence>
<dbReference type="InterPro" id="IPR047641">
    <property type="entry name" value="ABC_transpr_MalK/UgpC-like"/>
</dbReference>
<dbReference type="EMBL" id="RCTF01000032">
    <property type="protein sequence ID" value="RLP71554.1"/>
    <property type="molecule type" value="Genomic_DNA"/>
</dbReference>
<dbReference type="RefSeq" id="WP_121625855.1">
    <property type="nucleotide sequence ID" value="NZ_JACIIW010000016.1"/>
</dbReference>
<evidence type="ECO:0000256" key="3">
    <source>
        <dbReference type="ARBA" id="ARBA00022448"/>
    </source>
</evidence>
<dbReference type="Proteomes" id="UP000269692">
    <property type="component" value="Unassembled WGS sequence"/>
</dbReference>
<dbReference type="GO" id="GO:0140359">
    <property type="term" value="F:ABC-type transporter activity"/>
    <property type="evidence" value="ECO:0007669"/>
    <property type="project" value="InterPro"/>
</dbReference>
<dbReference type="InterPro" id="IPR003593">
    <property type="entry name" value="AAA+_ATPase"/>
</dbReference>
<dbReference type="InterPro" id="IPR017871">
    <property type="entry name" value="ABC_transporter-like_CS"/>
</dbReference>
<dbReference type="PROSITE" id="PS00211">
    <property type="entry name" value="ABC_TRANSPORTER_1"/>
    <property type="match status" value="1"/>
</dbReference>
<reference evidence="7 8" key="1">
    <citation type="submission" date="2018-10" db="EMBL/GenBank/DDBJ databases">
        <title>Xanthobacter tagetidis genome sequencing and assembly.</title>
        <authorList>
            <person name="Maclea K.S."/>
            <person name="Goen A.E."/>
            <person name="Fatima S.A."/>
        </authorList>
    </citation>
    <scope>NUCLEOTIDE SEQUENCE [LARGE SCALE GENOMIC DNA]</scope>
    <source>
        <strain evidence="7 8">ATCC 700314</strain>
    </source>
</reference>
<dbReference type="GO" id="GO:0005524">
    <property type="term" value="F:ATP binding"/>
    <property type="evidence" value="ECO:0007669"/>
    <property type="project" value="UniProtKB-KW"/>
</dbReference>
<protein>
    <submittedName>
        <fullName evidence="7">sn-glycerol-3-phosphate ABC transporter ATP-binding protein UgpC</fullName>
    </submittedName>
</protein>
<name>A0A3L6ZUI9_9HYPH</name>
<sequence length="365" mass="39878">MATVDIRGVKKAYGTTQVIHGVDVDIRDGEFVVLVGPSGCGKSTLLRMIAGLENITAGEILIGNRVINDVPPKERDIAMVFQNYALYPHMTVADNMGFSLKLRKAPKTEIQSRVDRAAHILGLSKLLDRYPRQLSGGQRQRVAMGRAIVRDPQVFLFDEPLSNLDAKLRVQMRTEIKELHQRLKTTTVYVTHDQIEAMTMADKIVVMHDGIVEQIGAPLDLYDRPANQFVAGFIGSPAMNFIKGKVRLGAEPRLVTDSGVEVPLPDAANLADGQSVTYGLRPEHVRLDPAGVPARVVVTEPTGSEILVVARLGPEAGDAGFGESAAQEITCLFRERLAFTPGETIRITPQDGLTHLFDEATGKRL</sequence>
<dbReference type="SUPFAM" id="SSF52540">
    <property type="entry name" value="P-loop containing nucleoside triphosphate hydrolases"/>
    <property type="match status" value="1"/>
</dbReference>
<dbReference type="Gene3D" id="3.40.50.300">
    <property type="entry name" value="P-loop containing nucleotide triphosphate hydrolases"/>
    <property type="match status" value="1"/>
</dbReference>
<keyword evidence="5 7" id="KW-0067">ATP-binding</keyword>
<dbReference type="InterPro" id="IPR027417">
    <property type="entry name" value="P-loop_NTPase"/>
</dbReference>
<comment type="subcellular location">
    <subcellularLocation>
        <location evidence="1">Cell inner membrane</location>
        <topology evidence="1">Peripheral membrane protein</topology>
    </subcellularLocation>
</comment>
<dbReference type="CDD" id="cd03301">
    <property type="entry name" value="ABC_MalK_N"/>
    <property type="match status" value="1"/>
</dbReference>
<evidence type="ECO:0000313" key="8">
    <source>
        <dbReference type="Proteomes" id="UP000269692"/>
    </source>
</evidence>
<keyword evidence="4" id="KW-0547">Nucleotide-binding</keyword>
<dbReference type="Gene3D" id="2.40.50.100">
    <property type="match status" value="1"/>
</dbReference>
<dbReference type="AlphaFoldDB" id="A0A3L6ZUI9"/>
<dbReference type="GO" id="GO:0016887">
    <property type="term" value="F:ATP hydrolysis activity"/>
    <property type="evidence" value="ECO:0007669"/>
    <property type="project" value="InterPro"/>
</dbReference>
<evidence type="ECO:0000256" key="2">
    <source>
        <dbReference type="ARBA" id="ARBA00005417"/>
    </source>
</evidence>
<evidence type="ECO:0000313" key="7">
    <source>
        <dbReference type="EMBL" id="RLP71554.1"/>
    </source>
</evidence>
<feature type="domain" description="ABC transporter" evidence="6">
    <location>
        <begin position="4"/>
        <end position="234"/>
    </location>
</feature>
<dbReference type="NCBIfam" id="NF008653">
    <property type="entry name" value="PRK11650.1"/>
    <property type="match status" value="1"/>
</dbReference>
<dbReference type="PANTHER" id="PTHR43875:SF10">
    <property type="entry name" value="BLL2173 PROTEIN"/>
    <property type="match status" value="1"/>
</dbReference>
<evidence type="ECO:0000256" key="5">
    <source>
        <dbReference type="ARBA" id="ARBA00022840"/>
    </source>
</evidence>
<dbReference type="OrthoDB" id="9767663at2"/>
<organism evidence="7 8">
    <name type="scientific">Xanthobacter tagetidis</name>
    <dbReference type="NCBI Taxonomy" id="60216"/>
    <lineage>
        <taxon>Bacteria</taxon>
        <taxon>Pseudomonadati</taxon>
        <taxon>Pseudomonadota</taxon>
        <taxon>Alphaproteobacteria</taxon>
        <taxon>Hyphomicrobiales</taxon>
        <taxon>Xanthobacteraceae</taxon>
        <taxon>Xanthobacter</taxon>
    </lineage>
</organism>
<dbReference type="InterPro" id="IPR012340">
    <property type="entry name" value="NA-bd_OB-fold"/>
</dbReference>
<dbReference type="InterPro" id="IPR015855">
    <property type="entry name" value="ABC_transpr_MalK-like"/>
</dbReference>
<dbReference type="InterPro" id="IPR040582">
    <property type="entry name" value="OB_MalK-like"/>
</dbReference>
<dbReference type="SMART" id="SM00382">
    <property type="entry name" value="AAA"/>
    <property type="match status" value="1"/>
</dbReference>
<dbReference type="InterPro" id="IPR003439">
    <property type="entry name" value="ABC_transporter-like_ATP-bd"/>
</dbReference>
<dbReference type="FunFam" id="3.40.50.300:FF:000042">
    <property type="entry name" value="Maltose/maltodextrin ABC transporter, ATP-binding protein"/>
    <property type="match status" value="1"/>
</dbReference>
<comment type="similarity">
    <text evidence="2">Belongs to the ABC transporter superfamily.</text>
</comment>
<gene>
    <name evidence="7" type="primary">ugpC</name>
    <name evidence="7" type="ORF">D9R14_22435</name>
</gene>
<accession>A0A3L6ZUI9</accession>
<dbReference type="Gene3D" id="2.40.50.140">
    <property type="entry name" value="Nucleic acid-binding proteins"/>
    <property type="match status" value="1"/>
</dbReference>
<proteinExistence type="inferred from homology"/>
<dbReference type="GO" id="GO:0055052">
    <property type="term" value="C:ATP-binding cassette (ABC) transporter complex, substrate-binding subunit-containing"/>
    <property type="evidence" value="ECO:0007669"/>
    <property type="project" value="TreeGrafter"/>
</dbReference>
<dbReference type="Pfam" id="PF00005">
    <property type="entry name" value="ABC_tran"/>
    <property type="match status" value="1"/>
</dbReference>